<feature type="transmembrane region" description="Helical" evidence="2">
    <location>
        <begin position="152"/>
        <end position="176"/>
    </location>
</feature>
<evidence type="ECO:0000256" key="2">
    <source>
        <dbReference type="SAM" id="Phobius"/>
    </source>
</evidence>
<evidence type="ECO:0000313" key="3">
    <source>
        <dbReference type="EMBL" id="KFI45546.1"/>
    </source>
</evidence>
<keyword evidence="2" id="KW-0812">Transmembrane</keyword>
<organism evidence="3 4">
    <name type="scientific">Bifidobacterium bohemicum DSM 22767</name>
    <dbReference type="NCBI Taxonomy" id="1437606"/>
    <lineage>
        <taxon>Bacteria</taxon>
        <taxon>Bacillati</taxon>
        <taxon>Actinomycetota</taxon>
        <taxon>Actinomycetes</taxon>
        <taxon>Bifidobacteriales</taxon>
        <taxon>Bifidobacteriaceae</taxon>
        <taxon>Bifidobacterium</taxon>
    </lineage>
</organism>
<dbReference type="Proteomes" id="UP000029096">
    <property type="component" value="Unassembled WGS sequence"/>
</dbReference>
<proteinExistence type="predicted"/>
<dbReference type="eggNOG" id="ENOG50333MW">
    <property type="taxonomic scope" value="Bacteria"/>
</dbReference>
<accession>A0A086ZG96</accession>
<feature type="transmembrane region" description="Helical" evidence="2">
    <location>
        <begin position="85"/>
        <end position="103"/>
    </location>
</feature>
<protein>
    <submittedName>
        <fullName evidence="3">Alcohol dehydrogenase, class IV</fullName>
    </submittedName>
</protein>
<gene>
    <name evidence="3" type="ORF">BBOH_1042</name>
</gene>
<keyword evidence="2" id="KW-0472">Membrane</keyword>
<reference evidence="3 4" key="1">
    <citation type="submission" date="2014-03" db="EMBL/GenBank/DDBJ databases">
        <title>Genomics of Bifidobacteria.</title>
        <authorList>
            <person name="Ventura M."/>
            <person name="Milani C."/>
            <person name="Lugli G.A."/>
        </authorList>
    </citation>
    <scope>NUCLEOTIDE SEQUENCE [LARGE SCALE GENOMIC DNA]</scope>
    <source>
        <strain evidence="3 4">DSM 22767</strain>
    </source>
</reference>
<feature type="transmembrane region" description="Helical" evidence="2">
    <location>
        <begin position="55"/>
        <end position="73"/>
    </location>
</feature>
<keyword evidence="4" id="KW-1185">Reference proteome</keyword>
<comment type="caution">
    <text evidence="3">The sequence shown here is derived from an EMBL/GenBank/DDBJ whole genome shotgun (WGS) entry which is preliminary data.</text>
</comment>
<keyword evidence="2" id="KW-1133">Transmembrane helix</keyword>
<sequence>MGIDGGDSTWVRSDDFDAVLGAPGESAGEGQDTGAAHGSDVPAFADVPWSHRQNAVVRALICMVAGMASALFGTMAHRMGAQYNIPYGLVLALAIVVLSTWCARSRSGVVGLALHLIFSSATAWALALGLGGDMLTPIGFGASVPFFSAHVGYMWLLGMIVAQMAVLFLPPSWFVMKSGDSAQAGRISEGEMREEPSEAGGTAGASVVVRNDDADKGQWGGPQ</sequence>
<feature type="region of interest" description="Disordered" evidence="1">
    <location>
        <begin position="185"/>
        <end position="223"/>
    </location>
</feature>
<dbReference type="AlphaFoldDB" id="A0A086ZG96"/>
<feature type="transmembrane region" description="Helical" evidence="2">
    <location>
        <begin position="110"/>
        <end position="132"/>
    </location>
</feature>
<dbReference type="STRING" id="1437606.BBOH_1042"/>
<evidence type="ECO:0000313" key="4">
    <source>
        <dbReference type="Proteomes" id="UP000029096"/>
    </source>
</evidence>
<name>A0A086ZG96_9BIFI</name>
<dbReference type="EMBL" id="JGYP01000002">
    <property type="protein sequence ID" value="KFI45546.1"/>
    <property type="molecule type" value="Genomic_DNA"/>
</dbReference>
<evidence type="ECO:0000256" key="1">
    <source>
        <dbReference type="SAM" id="MobiDB-lite"/>
    </source>
</evidence>